<proteinExistence type="predicted"/>
<feature type="transmembrane region" description="Helical" evidence="1">
    <location>
        <begin position="35"/>
        <end position="52"/>
    </location>
</feature>
<name>A0A239V362_9MICO</name>
<reference evidence="2 3" key="1">
    <citation type="submission" date="2017-06" db="EMBL/GenBank/DDBJ databases">
        <authorList>
            <consortium name="Pathogen Informatics"/>
        </authorList>
    </citation>
    <scope>NUCLEOTIDE SEQUENCE [LARGE SCALE GENOMIC DNA]</scope>
    <source>
        <strain evidence="2 3">NCTC13039</strain>
    </source>
</reference>
<protein>
    <submittedName>
        <fullName evidence="2">Membrane protein of uncharacterized function</fullName>
    </submittedName>
</protein>
<accession>A0A239V362</accession>
<sequence>MNFFMRVGATAAATAVAAWVVPGIAVGGVSTGHKVLTLIGVAIVIGVVNALIKPIVTFLSGCLVFLTLGLFLLVINAFMLLLSGWLANAVGLAFAVHGFWSALIGSIIISVVSGLLLAPMGGSR</sequence>
<dbReference type="Pfam" id="PF04020">
    <property type="entry name" value="Phage_holin_4_2"/>
    <property type="match status" value="1"/>
</dbReference>
<keyword evidence="3" id="KW-1185">Reference proteome</keyword>
<gene>
    <name evidence="2" type="ORF">SAMEA4475696_00050</name>
</gene>
<dbReference type="STRING" id="1121387.GCA_000429885_00793"/>
<keyword evidence="1" id="KW-1133">Transmembrane helix</keyword>
<dbReference type="GeneID" id="63458368"/>
<keyword evidence="1" id="KW-0812">Transmembrane</keyword>
<organism evidence="2 3">
    <name type="scientific">Dermatophilus congolensis</name>
    <dbReference type="NCBI Taxonomy" id="1863"/>
    <lineage>
        <taxon>Bacteria</taxon>
        <taxon>Bacillati</taxon>
        <taxon>Actinomycetota</taxon>
        <taxon>Actinomycetes</taxon>
        <taxon>Micrococcales</taxon>
        <taxon>Dermatophilaceae</taxon>
        <taxon>Dermatophilus</taxon>
    </lineage>
</organism>
<evidence type="ECO:0000313" key="3">
    <source>
        <dbReference type="Proteomes" id="UP000242637"/>
    </source>
</evidence>
<dbReference type="EMBL" id="LT906453">
    <property type="protein sequence ID" value="SNV16671.1"/>
    <property type="molecule type" value="Genomic_DNA"/>
</dbReference>
<dbReference type="Proteomes" id="UP000242637">
    <property type="component" value="Chromosome 1"/>
</dbReference>
<dbReference type="RefSeq" id="WP_084440897.1">
    <property type="nucleotide sequence ID" value="NZ_JAAFNI010000001.1"/>
</dbReference>
<feature type="transmembrane region" description="Helical" evidence="1">
    <location>
        <begin position="64"/>
        <end position="87"/>
    </location>
</feature>
<dbReference type="PANTHER" id="PTHR37309:SF1">
    <property type="entry name" value="SLR0284 PROTEIN"/>
    <property type="match status" value="1"/>
</dbReference>
<evidence type="ECO:0000256" key="1">
    <source>
        <dbReference type="SAM" id="Phobius"/>
    </source>
</evidence>
<feature type="transmembrane region" description="Helical" evidence="1">
    <location>
        <begin position="99"/>
        <end position="118"/>
    </location>
</feature>
<dbReference type="InterPro" id="IPR007165">
    <property type="entry name" value="Phage_holin_4_2"/>
</dbReference>
<dbReference type="KEGG" id="dco:SAMEA4475696_0050"/>
<dbReference type="PANTHER" id="PTHR37309">
    <property type="entry name" value="SLR0284 PROTEIN"/>
    <property type="match status" value="1"/>
</dbReference>
<evidence type="ECO:0000313" key="2">
    <source>
        <dbReference type="EMBL" id="SNV16671.1"/>
    </source>
</evidence>
<dbReference type="AlphaFoldDB" id="A0A239V362"/>
<keyword evidence="1" id="KW-0472">Membrane</keyword>